<feature type="domain" description="EAL" evidence="3">
    <location>
        <begin position="485"/>
        <end position="739"/>
    </location>
</feature>
<dbReference type="NCBIfam" id="TIGR00254">
    <property type="entry name" value="GGDEF"/>
    <property type="match status" value="1"/>
</dbReference>
<evidence type="ECO:0000313" key="6">
    <source>
        <dbReference type="Proteomes" id="UP000246483"/>
    </source>
</evidence>
<feature type="domain" description="PAC" evidence="2">
    <location>
        <begin position="220"/>
        <end position="273"/>
    </location>
</feature>
<dbReference type="FunFam" id="3.30.70.270:FF:000001">
    <property type="entry name" value="Diguanylate cyclase domain protein"/>
    <property type="match status" value="1"/>
</dbReference>
<gene>
    <name evidence="5" type="ORF">DFR36_101539</name>
</gene>
<dbReference type="InterPro" id="IPR001633">
    <property type="entry name" value="EAL_dom"/>
</dbReference>
<keyword evidence="6" id="KW-1185">Reference proteome</keyword>
<dbReference type="Pfam" id="PF00990">
    <property type="entry name" value="GGDEF"/>
    <property type="match status" value="1"/>
</dbReference>
<dbReference type="PROSITE" id="PS50883">
    <property type="entry name" value="EAL"/>
    <property type="match status" value="1"/>
</dbReference>
<dbReference type="InterPro" id="IPR000700">
    <property type="entry name" value="PAS-assoc_C"/>
</dbReference>
<dbReference type="OrthoDB" id="9813903at2"/>
<dbReference type="SMART" id="SM00267">
    <property type="entry name" value="GGDEF"/>
    <property type="match status" value="1"/>
</dbReference>
<dbReference type="CDD" id="cd01949">
    <property type="entry name" value="GGDEF"/>
    <property type="match status" value="1"/>
</dbReference>
<evidence type="ECO:0000259" key="3">
    <source>
        <dbReference type="PROSITE" id="PS50883"/>
    </source>
</evidence>
<dbReference type="GO" id="GO:0071732">
    <property type="term" value="P:cellular response to nitric oxide"/>
    <property type="evidence" value="ECO:0007669"/>
    <property type="project" value="UniProtKB-ARBA"/>
</dbReference>
<evidence type="ECO:0000259" key="4">
    <source>
        <dbReference type="PROSITE" id="PS50887"/>
    </source>
</evidence>
<dbReference type="PANTHER" id="PTHR44757:SF2">
    <property type="entry name" value="BIOFILM ARCHITECTURE MAINTENANCE PROTEIN MBAA"/>
    <property type="match status" value="1"/>
</dbReference>
<reference evidence="5 6" key="1">
    <citation type="submission" date="2018-05" db="EMBL/GenBank/DDBJ databases">
        <title>Genomic Encyclopedia of Type Strains, Phase IV (KMG-IV): sequencing the most valuable type-strain genomes for metagenomic binning, comparative biology and taxonomic classification.</title>
        <authorList>
            <person name="Goeker M."/>
        </authorList>
    </citation>
    <scope>NUCLEOTIDE SEQUENCE [LARGE SCALE GENOMIC DNA]</scope>
    <source>
        <strain evidence="5 6">DSM 26006</strain>
    </source>
</reference>
<dbReference type="SMART" id="SM00086">
    <property type="entry name" value="PAC"/>
    <property type="match status" value="2"/>
</dbReference>
<evidence type="ECO:0000256" key="1">
    <source>
        <dbReference type="ARBA" id="ARBA00051114"/>
    </source>
</evidence>
<dbReference type="Gene3D" id="3.30.70.270">
    <property type="match status" value="1"/>
</dbReference>
<dbReference type="InterPro" id="IPR000160">
    <property type="entry name" value="GGDEF_dom"/>
</dbReference>
<dbReference type="CDD" id="cd00130">
    <property type="entry name" value="PAS"/>
    <property type="match status" value="1"/>
</dbReference>
<dbReference type="Proteomes" id="UP000246483">
    <property type="component" value="Unassembled WGS sequence"/>
</dbReference>
<name>A0A317RGI0_9BURK</name>
<dbReference type="SUPFAM" id="SSF141868">
    <property type="entry name" value="EAL domain-like"/>
    <property type="match status" value="1"/>
</dbReference>
<accession>A0A317RGI0</accession>
<protein>
    <submittedName>
        <fullName evidence="5">Diguanylate cyclase/phosphodiesterase</fullName>
    </submittedName>
</protein>
<dbReference type="GO" id="GO:0071111">
    <property type="term" value="F:cyclic-guanylate-specific phosphodiesterase activity"/>
    <property type="evidence" value="ECO:0007669"/>
    <property type="project" value="UniProtKB-EC"/>
</dbReference>
<dbReference type="InterPro" id="IPR052155">
    <property type="entry name" value="Biofilm_reg_signaling"/>
</dbReference>
<feature type="domain" description="GGDEF" evidence="4">
    <location>
        <begin position="344"/>
        <end position="476"/>
    </location>
</feature>
<dbReference type="PROSITE" id="PS50887">
    <property type="entry name" value="GGDEF"/>
    <property type="match status" value="1"/>
</dbReference>
<dbReference type="NCBIfam" id="TIGR00229">
    <property type="entry name" value="sensory_box"/>
    <property type="match status" value="2"/>
</dbReference>
<organism evidence="5 6">
    <name type="scientific">Melaminivora alkalimesophila</name>
    <dbReference type="NCBI Taxonomy" id="1165852"/>
    <lineage>
        <taxon>Bacteria</taxon>
        <taxon>Pseudomonadati</taxon>
        <taxon>Pseudomonadota</taxon>
        <taxon>Betaproteobacteria</taxon>
        <taxon>Burkholderiales</taxon>
        <taxon>Comamonadaceae</taxon>
        <taxon>Melaminivora</taxon>
    </lineage>
</organism>
<comment type="catalytic activity">
    <reaction evidence="1">
        <text>3',3'-c-di-GMP + H2O = 5'-phosphoguanylyl(3'-&gt;5')guanosine + H(+)</text>
        <dbReference type="Rhea" id="RHEA:24902"/>
        <dbReference type="ChEBI" id="CHEBI:15377"/>
        <dbReference type="ChEBI" id="CHEBI:15378"/>
        <dbReference type="ChEBI" id="CHEBI:58754"/>
        <dbReference type="ChEBI" id="CHEBI:58805"/>
        <dbReference type="EC" id="3.1.4.52"/>
    </reaction>
    <physiologicalReaction direction="left-to-right" evidence="1">
        <dbReference type="Rhea" id="RHEA:24903"/>
    </physiologicalReaction>
</comment>
<evidence type="ECO:0000259" key="2">
    <source>
        <dbReference type="PROSITE" id="PS50113"/>
    </source>
</evidence>
<dbReference type="Pfam" id="PF00563">
    <property type="entry name" value="EAL"/>
    <property type="match status" value="1"/>
</dbReference>
<dbReference type="CDD" id="cd01948">
    <property type="entry name" value="EAL"/>
    <property type="match status" value="1"/>
</dbReference>
<dbReference type="Pfam" id="PF13426">
    <property type="entry name" value="PAS_9"/>
    <property type="match status" value="1"/>
</dbReference>
<dbReference type="InterPro" id="IPR029787">
    <property type="entry name" value="Nucleotide_cyclase"/>
</dbReference>
<dbReference type="InterPro" id="IPR035919">
    <property type="entry name" value="EAL_sf"/>
</dbReference>
<proteinExistence type="predicted"/>
<sequence length="758" mass="84693">MSFLPDALALEPRQSSTLALQRILREQQTLLDSAGVGIVFIRHRRVVRCNPRYAEIFQLHSPQAAVGHSSETLHPSREAFRALGRAAYPVLARGETYRTEWQMRRSNGCLFWTHLTGRLINPEDSSEGSIWIVDDIDEQKRSQAELHAALRENQVLFDNAMVGIVVLRDRVLVRCNHHFERILGYGPGELVGRSSRQWYLSESDWQAAGEHCYAPLALGREFEGQMTLRAKDGRAVVVEVRSRPLDPADLSQGTLWIVLDVSERLRVQAQLAQMHGALEQQVRDRTRELSETVADLHREIEQRKYDQERIHWMAHYDALTGLPNRVLLAERGQQAVRTARESGSPLAVMFLDLDNFKHVNDSLGHRVGDALLMEIAQRLRRTVRDRDTVARLSGDEFVLILPGANAQGAARVASKMQEAARAPVQLGHHELSVSPSMGIALFPEHGEDFESLIQAADTAMYRAKAEGRNNFRFFTPRMQEQSAQALQLTNALSRALERGQFALHYQPQVSAATGAISGVEALLRWRHPELGDISPADFIPVAEDSGQIVAIGEWVLDTALAQLQRWRQRGLSGFTMSVNLSAAQFRHPQLPELVAQLLERHGLAGDCLELELTENVAIGDPEAAARIMDQLHAHGVGLAIDDFGTGYSSLSQLKRFRICRLKIDRSFVRDLGQDRNDHALVSAIVRMAQALGMRTTAEGVETPQQLELLRGEGCTELQGFHISRPLPAEQVEPFLLRHQRGARLAPAPSQARPGKPSP</sequence>
<evidence type="ECO:0000313" key="5">
    <source>
        <dbReference type="EMBL" id="PWW49019.1"/>
    </source>
</evidence>
<dbReference type="InterPro" id="IPR035965">
    <property type="entry name" value="PAS-like_dom_sf"/>
</dbReference>
<dbReference type="SUPFAM" id="SSF55073">
    <property type="entry name" value="Nucleotide cyclase"/>
    <property type="match status" value="1"/>
</dbReference>
<dbReference type="InterPro" id="IPR000014">
    <property type="entry name" value="PAS"/>
</dbReference>
<dbReference type="SUPFAM" id="SSF55785">
    <property type="entry name" value="PYP-like sensor domain (PAS domain)"/>
    <property type="match status" value="2"/>
</dbReference>
<dbReference type="AlphaFoldDB" id="A0A317RGI0"/>
<dbReference type="InterPro" id="IPR043128">
    <property type="entry name" value="Rev_trsase/Diguanyl_cyclase"/>
</dbReference>
<comment type="caution">
    <text evidence="5">The sequence shown here is derived from an EMBL/GenBank/DDBJ whole genome shotgun (WGS) entry which is preliminary data.</text>
</comment>
<dbReference type="InterPro" id="IPR001610">
    <property type="entry name" value="PAC"/>
</dbReference>
<dbReference type="PANTHER" id="PTHR44757">
    <property type="entry name" value="DIGUANYLATE CYCLASE DGCP"/>
    <property type="match status" value="1"/>
</dbReference>
<dbReference type="RefSeq" id="WP_019373660.1">
    <property type="nucleotide sequence ID" value="NZ_ALEE01000339.1"/>
</dbReference>
<dbReference type="Gene3D" id="3.30.450.20">
    <property type="entry name" value="PAS domain"/>
    <property type="match status" value="2"/>
</dbReference>
<dbReference type="Gene3D" id="3.20.20.450">
    <property type="entry name" value="EAL domain"/>
    <property type="match status" value="1"/>
</dbReference>
<dbReference type="SMART" id="SM00052">
    <property type="entry name" value="EAL"/>
    <property type="match status" value="1"/>
</dbReference>
<dbReference type="PROSITE" id="PS50113">
    <property type="entry name" value="PAC"/>
    <property type="match status" value="2"/>
</dbReference>
<dbReference type="Pfam" id="PF13188">
    <property type="entry name" value="PAS_8"/>
    <property type="match status" value="1"/>
</dbReference>
<feature type="domain" description="PAC" evidence="2">
    <location>
        <begin position="97"/>
        <end position="148"/>
    </location>
</feature>
<dbReference type="EMBL" id="QGUB01000001">
    <property type="protein sequence ID" value="PWW49019.1"/>
    <property type="molecule type" value="Genomic_DNA"/>
</dbReference>
<dbReference type="SMART" id="SM00091">
    <property type="entry name" value="PAS"/>
    <property type="match status" value="2"/>
</dbReference>
<dbReference type="FunFam" id="3.20.20.450:FF:000001">
    <property type="entry name" value="Cyclic di-GMP phosphodiesterase yahA"/>
    <property type="match status" value="1"/>
</dbReference>